<protein>
    <submittedName>
        <fullName evidence="1">Uncharacterized protein</fullName>
    </submittedName>
</protein>
<accession>A0A2P2K2Q1</accession>
<name>A0A2P2K2Q1_RHIMU</name>
<proteinExistence type="predicted"/>
<sequence length="49" mass="5592">MSRKMTSAITITNYGSILFAQQVFYSRSTLPLGKNIALFVLHIFNILRD</sequence>
<dbReference type="EMBL" id="GGEC01019504">
    <property type="protein sequence ID" value="MBW99987.1"/>
    <property type="molecule type" value="Transcribed_RNA"/>
</dbReference>
<evidence type="ECO:0000313" key="1">
    <source>
        <dbReference type="EMBL" id="MBW99987.1"/>
    </source>
</evidence>
<organism evidence="1">
    <name type="scientific">Rhizophora mucronata</name>
    <name type="common">Asiatic mangrove</name>
    <dbReference type="NCBI Taxonomy" id="61149"/>
    <lineage>
        <taxon>Eukaryota</taxon>
        <taxon>Viridiplantae</taxon>
        <taxon>Streptophyta</taxon>
        <taxon>Embryophyta</taxon>
        <taxon>Tracheophyta</taxon>
        <taxon>Spermatophyta</taxon>
        <taxon>Magnoliopsida</taxon>
        <taxon>eudicotyledons</taxon>
        <taxon>Gunneridae</taxon>
        <taxon>Pentapetalae</taxon>
        <taxon>rosids</taxon>
        <taxon>fabids</taxon>
        <taxon>Malpighiales</taxon>
        <taxon>Rhizophoraceae</taxon>
        <taxon>Rhizophora</taxon>
    </lineage>
</organism>
<dbReference type="AlphaFoldDB" id="A0A2P2K2Q1"/>
<reference evidence="1" key="1">
    <citation type="submission" date="2018-02" db="EMBL/GenBank/DDBJ databases">
        <title>Rhizophora mucronata_Transcriptome.</title>
        <authorList>
            <person name="Meera S.P."/>
            <person name="Sreeshan A."/>
            <person name="Augustine A."/>
        </authorList>
    </citation>
    <scope>NUCLEOTIDE SEQUENCE</scope>
    <source>
        <tissue evidence="1">Leaf</tissue>
    </source>
</reference>